<dbReference type="InterPro" id="IPR036901">
    <property type="entry name" value="Asp/Orn_carbamoylTrfase_sf"/>
</dbReference>
<proteinExistence type="inferred from homology"/>
<keyword evidence="1 2" id="KW-0808">Transferase</keyword>
<dbReference type="PRINTS" id="PR00101">
    <property type="entry name" value="ATCASE"/>
</dbReference>
<dbReference type="AlphaFoldDB" id="A0A6G6BRA7"/>
<dbReference type="Pfam" id="PF00185">
    <property type="entry name" value="OTCace"/>
    <property type="match status" value="1"/>
</dbReference>
<dbReference type="GO" id="GO:0019240">
    <property type="term" value="P:citrulline biosynthetic process"/>
    <property type="evidence" value="ECO:0007669"/>
    <property type="project" value="TreeGrafter"/>
</dbReference>
<feature type="domain" description="Aspartate/ornithine carbamoyltransferase carbamoyl-P binding" evidence="4">
    <location>
        <begin position="12"/>
        <end position="159"/>
    </location>
</feature>
<dbReference type="GO" id="GO:0042450">
    <property type="term" value="P:L-arginine biosynthetic process via ornithine"/>
    <property type="evidence" value="ECO:0007669"/>
    <property type="project" value="TreeGrafter"/>
</dbReference>
<protein>
    <submittedName>
        <fullName evidence="5">N-acetylornithine carbamoyltransferase</fullName>
    </submittedName>
</protein>
<dbReference type="InterPro" id="IPR006131">
    <property type="entry name" value="Asp_carbamoyltransf_Asp/Orn-bd"/>
</dbReference>
<dbReference type="InterPro" id="IPR043696">
    <property type="entry name" value="ArgF'-like"/>
</dbReference>
<dbReference type="PANTHER" id="PTHR45753">
    <property type="entry name" value="ORNITHINE CARBAMOYLTRANSFERASE, MITOCHONDRIAL"/>
    <property type="match status" value="1"/>
</dbReference>
<feature type="domain" description="Aspartate/ornithine carbamoyltransferase Asp/Orn-binding" evidence="3">
    <location>
        <begin position="184"/>
        <end position="312"/>
    </location>
</feature>
<evidence type="ECO:0000313" key="5">
    <source>
        <dbReference type="EMBL" id="QID54825.1"/>
    </source>
</evidence>
<evidence type="ECO:0000256" key="1">
    <source>
        <dbReference type="ARBA" id="ARBA00022679"/>
    </source>
</evidence>
<feature type="non-terminal residue" evidence="5">
    <location>
        <position position="321"/>
    </location>
</feature>
<dbReference type="HAMAP" id="MF_02235">
    <property type="entry name" value="SOTCase"/>
    <property type="match status" value="1"/>
</dbReference>
<dbReference type="GO" id="GO:0004585">
    <property type="term" value="F:ornithine carbamoyltransferase activity"/>
    <property type="evidence" value="ECO:0007669"/>
    <property type="project" value="InterPro"/>
</dbReference>
<comment type="similarity">
    <text evidence="2">Belongs to the aspartate/ornithine carbamoyltransferase superfamily.</text>
</comment>
<dbReference type="PANTHER" id="PTHR45753:SF3">
    <property type="entry name" value="ORNITHINE TRANSCARBAMYLASE, MITOCHONDRIAL"/>
    <property type="match status" value="1"/>
</dbReference>
<reference evidence="5" key="1">
    <citation type="journal article" date="2020" name="Biol. Lett.">
        <title>Evolutionary rates are correlated between cockroach symbionts and mitochondrial genomes.</title>
        <authorList>
            <person name="Arab D.A."/>
            <person name="Bourguignon T."/>
            <person name="Wang Z."/>
            <person name="Ho S.Y.W."/>
            <person name="Lo N."/>
        </authorList>
    </citation>
    <scope>NUCLEOTIDE SEQUENCE</scope>
    <source>
        <strain evidence="5">DHOG3986</strain>
    </source>
</reference>
<accession>A0A6G6BRA7</accession>
<dbReference type="Pfam" id="PF02729">
    <property type="entry name" value="OTCace_N"/>
    <property type="match status" value="1"/>
</dbReference>
<organism evidence="5">
    <name type="scientific">Blattabacterium sp.</name>
    <name type="common">Euphyllodromia sp.</name>
    <dbReference type="NCBI Taxonomy" id="2712805"/>
    <lineage>
        <taxon>Bacteria</taxon>
        <taxon>Pseudomonadati</taxon>
        <taxon>Bacteroidota</taxon>
        <taxon>Flavobacteriia</taxon>
        <taxon>Flavobacteriales</taxon>
        <taxon>Blattabacteriaceae</taxon>
        <taxon>Blattabacterium</taxon>
    </lineage>
</organism>
<dbReference type="InterPro" id="IPR006132">
    <property type="entry name" value="Asp/Orn_carbamoyltranf_P-bd"/>
</dbReference>
<evidence type="ECO:0000259" key="3">
    <source>
        <dbReference type="Pfam" id="PF00185"/>
    </source>
</evidence>
<sequence>MYNFFSVKDVVNVYKIVKESLFLKKNPYSFKYIGKNKTIGLVFFNPSLRTRISCQKAAFNLGCNIWVLNVNKDSWNIEMNDGTVMKTTQEHLKEAISVMSLYCDILGVRTFPNLLNKNYDYEEIIFKKILRYSRVPVINLESATLHPLQSLADIITIAEHSSFFKKKCKVVLSWVPHIKPLPHSVVNSLIQWITKIKEIEFCITYPEQYDLHEKFIRDYKGKIYYNQNKALLNSDFVYAKNWSSCVVKYGKILCKDRKWMITKEKMKLTNKAKFMHCLPVRRNIVVEDSVLDSNDSIVLQQAENRIYASQIIFLKIFQSLL</sequence>
<dbReference type="EMBL" id="MN040845">
    <property type="protein sequence ID" value="QID54825.1"/>
    <property type="molecule type" value="Genomic_DNA"/>
</dbReference>
<dbReference type="Gene3D" id="3.40.50.1370">
    <property type="entry name" value="Aspartate/ornithine carbamoyltransferase"/>
    <property type="match status" value="2"/>
</dbReference>
<dbReference type="PRINTS" id="PR00100">
    <property type="entry name" value="AOTCASE"/>
</dbReference>
<evidence type="ECO:0000256" key="2">
    <source>
        <dbReference type="RuleBase" id="RU003634"/>
    </source>
</evidence>
<evidence type="ECO:0000259" key="4">
    <source>
        <dbReference type="Pfam" id="PF02729"/>
    </source>
</evidence>
<name>A0A6G6BRA7_9FLAO</name>
<dbReference type="InterPro" id="IPR006130">
    <property type="entry name" value="Asp/Orn_carbamoylTrfase"/>
</dbReference>
<dbReference type="SUPFAM" id="SSF53671">
    <property type="entry name" value="Aspartate/ornithine carbamoyltransferase"/>
    <property type="match status" value="1"/>
</dbReference>
<dbReference type="GO" id="GO:0016597">
    <property type="term" value="F:amino acid binding"/>
    <property type="evidence" value="ECO:0007669"/>
    <property type="project" value="InterPro"/>
</dbReference>